<sequence>MKKYSLIKKSLFTSEAASYSKWDVILTALVFIIAATAVCYAQKLTLMYTVTVVLTAVILVPFIVQAYFKFKHEKTKYEEYCLYFESVKMYFKVYKKLITALQETYKLFDSESHMAACIKQAIAEIEATGDYATALSYIDKDYHNTYLERLHNLLITGEKQGGDSVYYNLDQINYQDWKNDISMYQKKKKTYRYLLYLMSALSLGISLYSVVIYSDDTLAKAITGNAQYQLYTFVELEIMLLMFIYIYITLTNKPWIRSDE</sequence>
<keyword evidence="1" id="KW-0472">Membrane</keyword>
<feature type="transmembrane region" description="Helical" evidence="1">
    <location>
        <begin position="228"/>
        <end position="248"/>
    </location>
</feature>
<reference evidence="2" key="1">
    <citation type="journal article" date="2022" name="Clin. Infect. Dis.">
        <title>Association between Clostridium innocuum and antibiotic-associated diarrhea in adults and children: A cross-sectional study and comparative genomics analysis.</title>
        <authorList>
            <person name="Cherny K.E."/>
            <person name="Muscat E.B."/>
            <person name="Balaji A."/>
            <person name="Mukherjee J."/>
            <person name="Ozer E.A."/>
            <person name="Angarone M.P."/>
            <person name="Hauser A.R."/>
            <person name="Sichel J.S."/>
            <person name="Amponsah E."/>
            <person name="Kociolek L.K."/>
        </authorList>
    </citation>
    <scope>NUCLEOTIDE SEQUENCE</scope>
    <source>
        <strain evidence="2">NU1-AC-029v</strain>
    </source>
</reference>
<dbReference type="AlphaFoldDB" id="A0AAP2UP46"/>
<gene>
    <name evidence="2" type="ORF">MKC95_10975</name>
</gene>
<name>A0AAP2UP46_CLOIN</name>
<keyword evidence="1" id="KW-0812">Transmembrane</keyword>
<evidence type="ECO:0000256" key="1">
    <source>
        <dbReference type="SAM" id="Phobius"/>
    </source>
</evidence>
<organism evidence="2 3">
    <name type="scientific">Clostridium innocuum</name>
    <dbReference type="NCBI Taxonomy" id="1522"/>
    <lineage>
        <taxon>Bacteria</taxon>
        <taxon>Bacillati</taxon>
        <taxon>Bacillota</taxon>
        <taxon>Clostridia</taxon>
        <taxon>Eubacteriales</taxon>
        <taxon>Clostridiaceae</taxon>
        <taxon>Clostridium</taxon>
    </lineage>
</organism>
<proteinExistence type="predicted"/>
<feature type="transmembrane region" description="Helical" evidence="1">
    <location>
        <begin position="21"/>
        <end position="40"/>
    </location>
</feature>
<evidence type="ECO:0000313" key="3">
    <source>
        <dbReference type="Proteomes" id="UP001203972"/>
    </source>
</evidence>
<dbReference type="RefSeq" id="WP_002611837.1">
    <property type="nucleotide sequence ID" value="NZ_JBPFKS010000019.1"/>
</dbReference>
<accession>A0AAP2UP46</accession>
<comment type="caution">
    <text evidence="2">The sequence shown here is derived from an EMBL/GenBank/DDBJ whole genome shotgun (WGS) entry which is preliminary data.</text>
</comment>
<dbReference type="EMBL" id="JAKTMA010000017">
    <property type="protein sequence ID" value="MCR0233287.1"/>
    <property type="molecule type" value="Genomic_DNA"/>
</dbReference>
<keyword evidence="1" id="KW-1133">Transmembrane helix</keyword>
<evidence type="ECO:0000313" key="2">
    <source>
        <dbReference type="EMBL" id="MCR0233287.1"/>
    </source>
</evidence>
<dbReference type="Proteomes" id="UP001203972">
    <property type="component" value="Unassembled WGS sequence"/>
</dbReference>
<feature type="transmembrane region" description="Helical" evidence="1">
    <location>
        <begin position="193"/>
        <end position="213"/>
    </location>
</feature>
<protein>
    <submittedName>
        <fullName evidence="2">Uncharacterized protein</fullName>
    </submittedName>
</protein>
<feature type="transmembrane region" description="Helical" evidence="1">
    <location>
        <begin position="46"/>
        <end position="68"/>
    </location>
</feature>